<accession>A0A151PEP9</accession>
<dbReference type="AlphaFoldDB" id="A0A151PEP9"/>
<evidence type="ECO:0000313" key="1">
    <source>
        <dbReference type="EMBL" id="KYO47513.1"/>
    </source>
</evidence>
<proteinExistence type="predicted"/>
<evidence type="ECO:0000313" key="2">
    <source>
        <dbReference type="Proteomes" id="UP000050525"/>
    </source>
</evidence>
<name>A0A151PEP9_ALLMI</name>
<protein>
    <submittedName>
        <fullName evidence="1">Uncharacterized protein</fullName>
    </submittedName>
</protein>
<keyword evidence="2" id="KW-1185">Reference proteome</keyword>
<gene>
    <name evidence="1" type="ORF">Y1Q_0019641</name>
</gene>
<dbReference type="Proteomes" id="UP000050525">
    <property type="component" value="Unassembled WGS sequence"/>
</dbReference>
<reference evidence="1 2" key="1">
    <citation type="journal article" date="2012" name="Genome Biol.">
        <title>Sequencing three crocodilian genomes to illuminate the evolution of archosaurs and amniotes.</title>
        <authorList>
            <person name="St John J.A."/>
            <person name="Braun E.L."/>
            <person name="Isberg S.R."/>
            <person name="Miles L.G."/>
            <person name="Chong A.Y."/>
            <person name="Gongora J."/>
            <person name="Dalzell P."/>
            <person name="Moran C."/>
            <person name="Bed'hom B."/>
            <person name="Abzhanov A."/>
            <person name="Burgess S.C."/>
            <person name="Cooksey A.M."/>
            <person name="Castoe T.A."/>
            <person name="Crawford N.G."/>
            <person name="Densmore L.D."/>
            <person name="Drew J.C."/>
            <person name="Edwards S.V."/>
            <person name="Faircloth B.C."/>
            <person name="Fujita M.K."/>
            <person name="Greenwold M.J."/>
            <person name="Hoffmann F.G."/>
            <person name="Howard J.M."/>
            <person name="Iguchi T."/>
            <person name="Janes D.E."/>
            <person name="Khan S.Y."/>
            <person name="Kohno S."/>
            <person name="de Koning A.J."/>
            <person name="Lance S.L."/>
            <person name="McCarthy F.M."/>
            <person name="McCormack J.E."/>
            <person name="Merchant M.E."/>
            <person name="Peterson D.G."/>
            <person name="Pollock D.D."/>
            <person name="Pourmand N."/>
            <person name="Raney B.J."/>
            <person name="Roessler K.A."/>
            <person name="Sanford J.R."/>
            <person name="Sawyer R.H."/>
            <person name="Schmidt C.J."/>
            <person name="Triplett E.W."/>
            <person name="Tuberville T.D."/>
            <person name="Venegas-Anaya M."/>
            <person name="Howard J.T."/>
            <person name="Jarvis E.D."/>
            <person name="Guillette L.J.Jr."/>
            <person name="Glenn T.C."/>
            <person name="Green R.E."/>
            <person name="Ray D.A."/>
        </authorList>
    </citation>
    <scope>NUCLEOTIDE SEQUENCE [LARGE SCALE GENOMIC DNA]</scope>
    <source>
        <strain evidence="1">KSC_2009_1</strain>
    </source>
</reference>
<sequence length="97" mass="10954">MIRGKDEETPGQKRENLNARAALVTVVGEKTRQSSKRESFDGRCPALENILFSLTLSPHTKRKQVCIDHSTGYTLFHDQSCTYFAVFPVLALILFSH</sequence>
<organism evidence="1 2">
    <name type="scientific">Alligator mississippiensis</name>
    <name type="common">American alligator</name>
    <dbReference type="NCBI Taxonomy" id="8496"/>
    <lineage>
        <taxon>Eukaryota</taxon>
        <taxon>Metazoa</taxon>
        <taxon>Chordata</taxon>
        <taxon>Craniata</taxon>
        <taxon>Vertebrata</taxon>
        <taxon>Euteleostomi</taxon>
        <taxon>Archelosauria</taxon>
        <taxon>Archosauria</taxon>
        <taxon>Crocodylia</taxon>
        <taxon>Alligatoridae</taxon>
        <taxon>Alligatorinae</taxon>
        <taxon>Alligator</taxon>
    </lineage>
</organism>
<dbReference type="EMBL" id="AKHW03000416">
    <property type="protein sequence ID" value="KYO47513.1"/>
    <property type="molecule type" value="Genomic_DNA"/>
</dbReference>
<comment type="caution">
    <text evidence="1">The sequence shown here is derived from an EMBL/GenBank/DDBJ whole genome shotgun (WGS) entry which is preliminary data.</text>
</comment>